<name>A0A9W6DFT9_9FIRM</name>
<sequence length="160" mass="18546">MDYNIVNMNREYAAVISKWIYEEPYNIYSGDGSNEYIEELLDGSYYAVLDMNNELIGFYCFGNAAQVPAGNEYDVYSNKDLIDIGLGLRPDLCGKSKGYDFLSRELTYAQKKFDNNDFRLTVAEFNKRAINLYERAGFSKVTAFVREMPDNEMRFIVMEK</sequence>
<dbReference type="PROSITE" id="PS51186">
    <property type="entry name" value="GNAT"/>
    <property type="match status" value="1"/>
</dbReference>
<dbReference type="Pfam" id="PF00583">
    <property type="entry name" value="Acetyltransf_1"/>
    <property type="match status" value="1"/>
</dbReference>
<evidence type="ECO:0000313" key="2">
    <source>
        <dbReference type="EMBL" id="GKX29822.1"/>
    </source>
</evidence>
<dbReference type="EMBL" id="BRLB01000006">
    <property type="protein sequence ID" value="GKX29822.1"/>
    <property type="molecule type" value="Genomic_DNA"/>
</dbReference>
<dbReference type="SUPFAM" id="SSF55729">
    <property type="entry name" value="Acyl-CoA N-acyltransferases (Nat)"/>
    <property type="match status" value="1"/>
</dbReference>
<evidence type="ECO:0000259" key="1">
    <source>
        <dbReference type="PROSITE" id="PS51186"/>
    </source>
</evidence>
<dbReference type="InterPro" id="IPR000182">
    <property type="entry name" value="GNAT_dom"/>
</dbReference>
<reference evidence="2" key="1">
    <citation type="submission" date="2022-06" db="EMBL/GenBank/DDBJ databases">
        <title>Vallitalea longa sp. nov., an anaerobic bacterium isolated from marine sediment.</title>
        <authorList>
            <person name="Hirano S."/>
            <person name="Terahara T."/>
            <person name="Mori K."/>
            <person name="Hamada M."/>
            <person name="Matsumoto R."/>
            <person name="Kobayashi T."/>
        </authorList>
    </citation>
    <scope>NUCLEOTIDE SEQUENCE</scope>
    <source>
        <strain evidence="2">SH18-1</strain>
    </source>
</reference>
<protein>
    <submittedName>
        <fullName evidence="2">N-acetyltransferase</fullName>
    </submittedName>
</protein>
<dbReference type="GO" id="GO:0016747">
    <property type="term" value="F:acyltransferase activity, transferring groups other than amino-acyl groups"/>
    <property type="evidence" value="ECO:0007669"/>
    <property type="project" value="InterPro"/>
</dbReference>
<dbReference type="Proteomes" id="UP001144256">
    <property type="component" value="Unassembled WGS sequence"/>
</dbReference>
<proteinExistence type="predicted"/>
<feature type="domain" description="N-acetyltransferase" evidence="1">
    <location>
        <begin position="3"/>
        <end position="160"/>
    </location>
</feature>
<dbReference type="RefSeq" id="WP_281815514.1">
    <property type="nucleotide sequence ID" value="NZ_BRLB01000006.1"/>
</dbReference>
<comment type="caution">
    <text evidence="2">The sequence shown here is derived from an EMBL/GenBank/DDBJ whole genome shotgun (WGS) entry which is preliminary data.</text>
</comment>
<dbReference type="AlphaFoldDB" id="A0A9W6DFT9"/>
<keyword evidence="3" id="KW-1185">Reference proteome</keyword>
<organism evidence="2 3">
    <name type="scientific">Vallitalea longa</name>
    <dbReference type="NCBI Taxonomy" id="2936439"/>
    <lineage>
        <taxon>Bacteria</taxon>
        <taxon>Bacillati</taxon>
        <taxon>Bacillota</taxon>
        <taxon>Clostridia</taxon>
        <taxon>Lachnospirales</taxon>
        <taxon>Vallitaleaceae</taxon>
        <taxon>Vallitalea</taxon>
    </lineage>
</organism>
<gene>
    <name evidence="2" type="ORF">SH1V18_23020</name>
</gene>
<dbReference type="Gene3D" id="3.40.630.30">
    <property type="match status" value="1"/>
</dbReference>
<dbReference type="InterPro" id="IPR016181">
    <property type="entry name" value="Acyl_CoA_acyltransferase"/>
</dbReference>
<accession>A0A9W6DFT9</accession>
<evidence type="ECO:0000313" key="3">
    <source>
        <dbReference type="Proteomes" id="UP001144256"/>
    </source>
</evidence>